<reference evidence="1 2" key="1">
    <citation type="submission" date="2020-06" db="EMBL/GenBank/DDBJ databases">
        <title>Nonomuraea sp. SMC257, a novel actinomycete isolated from soil.</title>
        <authorList>
            <person name="Chanama M."/>
        </authorList>
    </citation>
    <scope>NUCLEOTIDE SEQUENCE [LARGE SCALE GENOMIC DNA]</scope>
    <source>
        <strain evidence="1 2">SMC257</strain>
    </source>
</reference>
<dbReference type="RefSeq" id="WP_175589488.1">
    <property type="nucleotide sequence ID" value="NZ_JABWGN010000004.1"/>
</dbReference>
<evidence type="ECO:0000313" key="2">
    <source>
        <dbReference type="Proteomes" id="UP000586042"/>
    </source>
</evidence>
<evidence type="ECO:0000313" key="1">
    <source>
        <dbReference type="EMBL" id="NUW32044.1"/>
    </source>
</evidence>
<sequence length="182" mass="20034">MPKKTSDGPHSYDADTDTVRVSRTDLWRLLLTFRNLAPGHGQGSWSHMEDHDISFECLADAIDAANQVLNGRTWTGPDYRMRCDLSQAYRWPQHAPYDGGLVTAVRVVDAASGTDRGSHYVPAPRLESWPTTLCGFGFTPQEARPVDGDPDCTACLREPALVEHLQATTGGEPRTTPAARTR</sequence>
<accession>A0A7Y6M3A6</accession>
<organism evidence="1 2">
    <name type="scientific">Nonomuraea montanisoli</name>
    <dbReference type="NCBI Taxonomy" id="2741721"/>
    <lineage>
        <taxon>Bacteria</taxon>
        <taxon>Bacillati</taxon>
        <taxon>Actinomycetota</taxon>
        <taxon>Actinomycetes</taxon>
        <taxon>Streptosporangiales</taxon>
        <taxon>Streptosporangiaceae</taxon>
        <taxon>Nonomuraea</taxon>
    </lineage>
</organism>
<name>A0A7Y6M3A6_9ACTN</name>
<comment type="caution">
    <text evidence="1">The sequence shown here is derived from an EMBL/GenBank/DDBJ whole genome shotgun (WGS) entry which is preliminary data.</text>
</comment>
<gene>
    <name evidence="1" type="ORF">HTZ77_11465</name>
</gene>
<dbReference type="Proteomes" id="UP000586042">
    <property type="component" value="Unassembled WGS sequence"/>
</dbReference>
<dbReference type="EMBL" id="JABWGN010000004">
    <property type="protein sequence ID" value="NUW32044.1"/>
    <property type="molecule type" value="Genomic_DNA"/>
</dbReference>
<proteinExistence type="predicted"/>
<protein>
    <submittedName>
        <fullName evidence="1">Uncharacterized protein</fullName>
    </submittedName>
</protein>
<keyword evidence="2" id="KW-1185">Reference proteome</keyword>
<dbReference type="AlphaFoldDB" id="A0A7Y6M3A6"/>